<dbReference type="Pfam" id="PF00814">
    <property type="entry name" value="TsaD"/>
    <property type="match status" value="1"/>
</dbReference>
<evidence type="ECO:0000259" key="1">
    <source>
        <dbReference type="Pfam" id="PF00814"/>
    </source>
</evidence>
<dbReference type="PANTHER" id="PTHR11735">
    <property type="entry name" value="TRNA N6-ADENOSINE THREONYLCARBAMOYLTRANSFERASE"/>
    <property type="match status" value="1"/>
</dbReference>
<sequence>MLHNAEQKGERVNLDDLCASFQHTVVDLLVGNTMRAAEDTGAKTIVLAGGVSANSGLRARMTDECQNKGYTLYYPPLPLCGDNAAMVGAQAFYEFEAGNIAGLELNACATMPIER</sequence>
<dbReference type="GO" id="GO:0061711">
    <property type="term" value="F:tRNA N(6)-L-threonylcarbamoyladenine synthase activity"/>
    <property type="evidence" value="ECO:0007669"/>
    <property type="project" value="UniProtKB-EC"/>
</dbReference>
<dbReference type="Gene3D" id="3.30.420.40">
    <property type="match status" value="2"/>
</dbReference>
<dbReference type="InterPro" id="IPR000905">
    <property type="entry name" value="Gcp-like_dom"/>
</dbReference>
<comment type="caution">
    <text evidence="2">The sequence shown here is derived from an EMBL/GenBank/DDBJ whole genome shotgun (WGS) entry which is preliminary data.</text>
</comment>
<dbReference type="SUPFAM" id="SSF53067">
    <property type="entry name" value="Actin-like ATPase domain"/>
    <property type="match status" value="1"/>
</dbReference>
<proteinExistence type="predicted"/>
<gene>
    <name evidence="2" type="primary">tsaD_60</name>
    <name evidence="2" type="ORF">SDC9_196065</name>
</gene>
<keyword evidence="2" id="KW-0808">Transferase</keyword>
<keyword evidence="2" id="KW-0012">Acyltransferase</keyword>
<protein>
    <submittedName>
        <fullName evidence="2">tRNA N6-adenosine threonylcarbamoyltransferase</fullName>
        <ecNumber evidence="2">2.3.1.234</ecNumber>
    </submittedName>
</protein>
<organism evidence="2">
    <name type="scientific">bioreactor metagenome</name>
    <dbReference type="NCBI Taxonomy" id="1076179"/>
    <lineage>
        <taxon>unclassified sequences</taxon>
        <taxon>metagenomes</taxon>
        <taxon>ecological metagenomes</taxon>
    </lineage>
</organism>
<dbReference type="InterPro" id="IPR043129">
    <property type="entry name" value="ATPase_NBD"/>
</dbReference>
<dbReference type="EC" id="2.3.1.234" evidence="2"/>
<dbReference type="EMBL" id="VSSQ01110792">
    <property type="protein sequence ID" value="MPN48458.1"/>
    <property type="molecule type" value="Genomic_DNA"/>
</dbReference>
<dbReference type="AlphaFoldDB" id="A0A645IB07"/>
<dbReference type="PANTHER" id="PTHR11735:SF6">
    <property type="entry name" value="TRNA N6-ADENOSINE THREONYLCARBAMOYLTRANSFERASE, MITOCHONDRIAL"/>
    <property type="match status" value="1"/>
</dbReference>
<accession>A0A645IB07</accession>
<name>A0A645IB07_9ZZZZ</name>
<feature type="domain" description="Gcp-like" evidence="1">
    <location>
        <begin position="15"/>
        <end position="88"/>
    </location>
</feature>
<evidence type="ECO:0000313" key="2">
    <source>
        <dbReference type="EMBL" id="MPN48458.1"/>
    </source>
</evidence>
<reference evidence="2" key="1">
    <citation type="submission" date="2019-08" db="EMBL/GenBank/DDBJ databases">
        <authorList>
            <person name="Kucharzyk K."/>
            <person name="Murdoch R.W."/>
            <person name="Higgins S."/>
            <person name="Loffler F."/>
        </authorList>
    </citation>
    <scope>NUCLEOTIDE SEQUENCE</scope>
</reference>